<evidence type="ECO:0000256" key="2">
    <source>
        <dbReference type="PROSITE-ProRule" id="PRU00192"/>
    </source>
</evidence>
<dbReference type="Gene3D" id="2.30.30.40">
    <property type="entry name" value="SH3 Domains"/>
    <property type="match status" value="1"/>
</dbReference>
<dbReference type="InterPro" id="IPR050384">
    <property type="entry name" value="Endophilin_SH3RF"/>
</dbReference>
<keyword evidence="1 2" id="KW-0728">SH3 domain</keyword>
<dbReference type="Proteomes" id="UP000005237">
    <property type="component" value="Unassembled WGS sequence"/>
</dbReference>
<dbReference type="Pfam" id="PF00018">
    <property type="entry name" value="SH3_1"/>
    <property type="match status" value="1"/>
</dbReference>
<organism evidence="4 5">
    <name type="scientific">Caenorhabditis japonica</name>
    <dbReference type="NCBI Taxonomy" id="281687"/>
    <lineage>
        <taxon>Eukaryota</taxon>
        <taxon>Metazoa</taxon>
        <taxon>Ecdysozoa</taxon>
        <taxon>Nematoda</taxon>
        <taxon>Chromadorea</taxon>
        <taxon>Rhabditida</taxon>
        <taxon>Rhabditina</taxon>
        <taxon>Rhabditomorpha</taxon>
        <taxon>Rhabditoidea</taxon>
        <taxon>Rhabditidae</taxon>
        <taxon>Peloderinae</taxon>
        <taxon>Caenorhabditis</taxon>
    </lineage>
</organism>
<dbReference type="PRINTS" id="PR01887">
    <property type="entry name" value="SPECTRNALPHA"/>
</dbReference>
<evidence type="ECO:0000259" key="3">
    <source>
        <dbReference type="PROSITE" id="PS50002"/>
    </source>
</evidence>
<reference evidence="5" key="1">
    <citation type="submission" date="2010-08" db="EMBL/GenBank/DDBJ databases">
        <authorList>
            <consortium name="Caenorhabditis japonica Sequencing Consortium"/>
            <person name="Wilson R.K."/>
        </authorList>
    </citation>
    <scope>NUCLEOTIDE SEQUENCE [LARGE SCALE GENOMIC DNA]</scope>
    <source>
        <strain evidence="5">DF5081</strain>
    </source>
</reference>
<evidence type="ECO:0000256" key="1">
    <source>
        <dbReference type="ARBA" id="ARBA00022443"/>
    </source>
</evidence>
<dbReference type="PROSITE" id="PS50002">
    <property type="entry name" value="SH3"/>
    <property type="match status" value="1"/>
</dbReference>
<dbReference type="PANTHER" id="PTHR14167">
    <property type="entry name" value="SH3 DOMAIN-CONTAINING"/>
    <property type="match status" value="1"/>
</dbReference>
<feature type="domain" description="SH3" evidence="3">
    <location>
        <begin position="62"/>
        <end position="123"/>
    </location>
</feature>
<accession>A0A8R1EBA3</accession>
<reference evidence="4" key="2">
    <citation type="submission" date="2022-06" db="UniProtKB">
        <authorList>
            <consortium name="EnsemblMetazoa"/>
        </authorList>
    </citation>
    <scope>IDENTIFICATION</scope>
    <source>
        <strain evidence="4">DF5081</strain>
    </source>
</reference>
<dbReference type="AlphaFoldDB" id="A0A8R1EBA3"/>
<dbReference type="SMART" id="SM00326">
    <property type="entry name" value="SH3"/>
    <property type="match status" value="1"/>
</dbReference>
<dbReference type="SUPFAM" id="SSF50044">
    <property type="entry name" value="SH3-domain"/>
    <property type="match status" value="1"/>
</dbReference>
<dbReference type="InterPro" id="IPR036028">
    <property type="entry name" value="SH3-like_dom_sf"/>
</dbReference>
<sequence>MGCMLLKERRSNGGDLGVSERIDVSRFATPQQQTVFHVNTGTNEGTVSLNGNSDAGLSGRQTEREVLVALYPYDSRADGDLSFQKGDVMYLLDHSNCDWWYVRHQRTGQTGYVPRNFVARQQTIESEE</sequence>
<dbReference type="PRINTS" id="PR00452">
    <property type="entry name" value="SH3DOMAIN"/>
</dbReference>
<dbReference type="EnsemblMetazoa" id="CJA33033.1">
    <property type="protein sequence ID" value="CJA33033.1"/>
    <property type="gene ID" value="WBGene00208880"/>
</dbReference>
<dbReference type="CDD" id="cd11845">
    <property type="entry name" value="SH3_Src_like"/>
    <property type="match status" value="1"/>
</dbReference>
<evidence type="ECO:0000313" key="5">
    <source>
        <dbReference type="Proteomes" id="UP000005237"/>
    </source>
</evidence>
<name>A0A8R1EBA3_CAEJA</name>
<dbReference type="FunFam" id="2.30.30.40:FF:000253">
    <property type="entry name" value="Tyrosine-protein kinase"/>
    <property type="match status" value="1"/>
</dbReference>
<dbReference type="InterPro" id="IPR001452">
    <property type="entry name" value="SH3_domain"/>
</dbReference>
<proteinExistence type="predicted"/>
<evidence type="ECO:0000313" key="4">
    <source>
        <dbReference type="EnsemblMetazoa" id="CJA33033.1"/>
    </source>
</evidence>
<protein>
    <submittedName>
        <fullName evidence="4">SH3 domain-containing protein</fullName>
    </submittedName>
</protein>
<keyword evidence="5" id="KW-1185">Reference proteome</keyword>